<evidence type="ECO:0000256" key="10">
    <source>
        <dbReference type="ARBA" id="ARBA00022691"/>
    </source>
</evidence>
<organism evidence="19 20">
    <name type="scientific">Lutispora thermophila DSM 19022</name>
    <dbReference type="NCBI Taxonomy" id="1122184"/>
    <lineage>
        <taxon>Bacteria</taxon>
        <taxon>Bacillati</taxon>
        <taxon>Bacillota</taxon>
        <taxon>Clostridia</taxon>
        <taxon>Lutisporales</taxon>
        <taxon>Lutisporaceae</taxon>
        <taxon>Lutispora</taxon>
    </lineage>
</organism>
<dbReference type="PIRSF" id="PIRSF000386">
    <property type="entry name" value="tRNA_mtase"/>
    <property type="match status" value="1"/>
</dbReference>
<dbReference type="FunFam" id="1.10.1270.20:FF:000001">
    <property type="entry name" value="tRNA (guanine-N(1)-)-methyltransferase"/>
    <property type="match status" value="1"/>
</dbReference>
<dbReference type="GO" id="GO:0002939">
    <property type="term" value="P:tRNA N1-guanine methylation"/>
    <property type="evidence" value="ECO:0007669"/>
    <property type="project" value="TreeGrafter"/>
</dbReference>
<dbReference type="STRING" id="1122184.SAMN02745176_02240"/>
<dbReference type="PANTHER" id="PTHR46417:SF1">
    <property type="entry name" value="TRNA (GUANINE-N(1)-)-METHYLTRANSFERASE"/>
    <property type="match status" value="1"/>
</dbReference>
<keyword evidence="10 15" id="KW-0949">S-adenosyl-L-methionine</keyword>
<proteinExistence type="inferred from homology"/>
<dbReference type="FunFam" id="3.40.1280.10:FF:000001">
    <property type="entry name" value="tRNA (guanine-N(1)-)-methyltransferase"/>
    <property type="match status" value="1"/>
</dbReference>
<dbReference type="PANTHER" id="PTHR46417">
    <property type="entry name" value="TRNA (GUANINE-N(1)-)-METHYLTRANSFERASE"/>
    <property type="match status" value="1"/>
</dbReference>
<evidence type="ECO:0000313" key="19">
    <source>
        <dbReference type="EMBL" id="SHJ05186.1"/>
    </source>
</evidence>
<evidence type="ECO:0000313" key="20">
    <source>
        <dbReference type="Proteomes" id="UP000184442"/>
    </source>
</evidence>
<keyword evidence="7 15" id="KW-0963">Cytoplasm</keyword>
<dbReference type="EC" id="2.1.1.228" evidence="5 15"/>
<dbReference type="InterPro" id="IPR016009">
    <property type="entry name" value="tRNA_MeTrfase_TRMD/TRM10"/>
</dbReference>
<comment type="subunit">
    <text evidence="4 15 17">Homodimer.</text>
</comment>
<dbReference type="RefSeq" id="WP_073026283.1">
    <property type="nucleotide sequence ID" value="NZ_FQZS01000014.1"/>
</dbReference>
<keyword evidence="11 15" id="KW-0819">tRNA processing</keyword>
<evidence type="ECO:0000256" key="1">
    <source>
        <dbReference type="ARBA" id="ARBA00002634"/>
    </source>
</evidence>
<dbReference type="Proteomes" id="UP000184442">
    <property type="component" value="Unassembled WGS sequence"/>
</dbReference>
<dbReference type="EMBL" id="FQZS01000014">
    <property type="protein sequence ID" value="SHJ05186.1"/>
    <property type="molecule type" value="Genomic_DNA"/>
</dbReference>
<dbReference type="NCBIfam" id="TIGR00088">
    <property type="entry name" value="trmD"/>
    <property type="match status" value="1"/>
</dbReference>
<keyword evidence="20" id="KW-1185">Reference proteome</keyword>
<evidence type="ECO:0000256" key="14">
    <source>
        <dbReference type="ARBA" id="ARBA00047783"/>
    </source>
</evidence>
<dbReference type="InterPro" id="IPR002649">
    <property type="entry name" value="tRNA_m1G_MeTrfase_TrmD"/>
</dbReference>
<dbReference type="AlphaFoldDB" id="A0A1M6G5B4"/>
<name>A0A1M6G5B4_9FIRM</name>
<evidence type="ECO:0000256" key="15">
    <source>
        <dbReference type="HAMAP-Rule" id="MF_00605"/>
    </source>
</evidence>
<comment type="function">
    <text evidence="1 15 17">Specifically methylates guanosine-37 in various tRNAs.</text>
</comment>
<dbReference type="CDD" id="cd18080">
    <property type="entry name" value="TrmD-like"/>
    <property type="match status" value="1"/>
</dbReference>
<evidence type="ECO:0000256" key="11">
    <source>
        <dbReference type="ARBA" id="ARBA00022694"/>
    </source>
</evidence>
<evidence type="ECO:0000256" key="7">
    <source>
        <dbReference type="ARBA" id="ARBA00022490"/>
    </source>
</evidence>
<reference evidence="19" key="1">
    <citation type="submission" date="2016-11" db="EMBL/GenBank/DDBJ databases">
        <authorList>
            <person name="Jaros S."/>
            <person name="Januszkiewicz K."/>
            <person name="Wedrychowicz H."/>
        </authorList>
    </citation>
    <scope>NUCLEOTIDE SEQUENCE [LARGE SCALE GENOMIC DNA]</scope>
    <source>
        <strain evidence="19">DSM 19022</strain>
    </source>
</reference>
<dbReference type="OrthoDB" id="9807416at2"/>
<evidence type="ECO:0000259" key="18">
    <source>
        <dbReference type="Pfam" id="PF01746"/>
    </source>
</evidence>
<evidence type="ECO:0000256" key="4">
    <source>
        <dbReference type="ARBA" id="ARBA00011738"/>
    </source>
</evidence>
<dbReference type="InterPro" id="IPR023148">
    <property type="entry name" value="tRNA_m1G_MeTrfase_C_sf"/>
</dbReference>
<evidence type="ECO:0000256" key="16">
    <source>
        <dbReference type="PIRSR" id="PIRSR000386-1"/>
    </source>
</evidence>
<keyword evidence="9 15" id="KW-0808">Transferase</keyword>
<comment type="catalytic activity">
    <reaction evidence="14 15 17">
        <text>guanosine(37) in tRNA + S-adenosyl-L-methionine = N(1)-methylguanosine(37) in tRNA + S-adenosyl-L-homocysteine + H(+)</text>
        <dbReference type="Rhea" id="RHEA:36899"/>
        <dbReference type="Rhea" id="RHEA-COMP:10145"/>
        <dbReference type="Rhea" id="RHEA-COMP:10147"/>
        <dbReference type="ChEBI" id="CHEBI:15378"/>
        <dbReference type="ChEBI" id="CHEBI:57856"/>
        <dbReference type="ChEBI" id="CHEBI:59789"/>
        <dbReference type="ChEBI" id="CHEBI:73542"/>
        <dbReference type="ChEBI" id="CHEBI:74269"/>
        <dbReference type="EC" id="2.1.1.228"/>
    </reaction>
</comment>
<dbReference type="Gene3D" id="1.10.1270.20">
    <property type="entry name" value="tRNA(m1g37)methyltransferase, domain 2"/>
    <property type="match status" value="1"/>
</dbReference>
<keyword evidence="8 15" id="KW-0489">Methyltransferase</keyword>
<dbReference type="GO" id="GO:0005829">
    <property type="term" value="C:cytosol"/>
    <property type="evidence" value="ECO:0007669"/>
    <property type="project" value="TreeGrafter"/>
</dbReference>
<evidence type="ECO:0000256" key="8">
    <source>
        <dbReference type="ARBA" id="ARBA00022603"/>
    </source>
</evidence>
<dbReference type="Pfam" id="PF01746">
    <property type="entry name" value="tRNA_m1G_MT"/>
    <property type="match status" value="1"/>
</dbReference>
<dbReference type="SUPFAM" id="SSF75217">
    <property type="entry name" value="alpha/beta knot"/>
    <property type="match status" value="1"/>
</dbReference>
<dbReference type="InterPro" id="IPR029028">
    <property type="entry name" value="Alpha/beta_knot_MTases"/>
</dbReference>
<protein>
    <recommendedName>
        <fullName evidence="6 15">tRNA (guanine-N(1)-)-methyltransferase</fullName>
        <ecNumber evidence="5 15">2.1.1.228</ecNumber>
    </recommendedName>
    <alternativeName>
        <fullName evidence="12 15">M1G-methyltransferase</fullName>
    </alternativeName>
    <alternativeName>
        <fullName evidence="13 15">tRNA [GM37] methyltransferase</fullName>
    </alternativeName>
</protein>
<sequence length="245" mass="27976">MRFDIITLFPEMFEAVLGVSIIGRARKKGIVELNFHNLRDYSQDKHRRVDDYPYGGGLGMVMQCQPIFSAVEKISEGLNDKPHVILMSPKGQTFTQNKAKELLQYNNIIIICGHYEGIDQRVVDGLVDEEISIGDYVLTGGEIAAMAVVDATARLLPGVLKEEDSYNIETFGNGLLEYPQYTRPVEFRGMRVPEILLSGHHENIEKWRKYQSLRETYTKRPDLIKNAVLTKEEEDILSKIIQEEK</sequence>
<feature type="binding site" evidence="15 16">
    <location>
        <begin position="133"/>
        <end position="138"/>
    </location>
    <ligand>
        <name>S-adenosyl-L-methionine</name>
        <dbReference type="ChEBI" id="CHEBI:59789"/>
    </ligand>
</feature>
<comment type="subcellular location">
    <subcellularLocation>
        <location evidence="2 15 17">Cytoplasm</location>
    </subcellularLocation>
</comment>
<evidence type="ECO:0000256" key="17">
    <source>
        <dbReference type="RuleBase" id="RU003464"/>
    </source>
</evidence>
<dbReference type="Gene3D" id="3.40.1280.10">
    <property type="match status" value="1"/>
</dbReference>
<evidence type="ECO:0000256" key="3">
    <source>
        <dbReference type="ARBA" id="ARBA00007630"/>
    </source>
</evidence>
<evidence type="ECO:0000256" key="12">
    <source>
        <dbReference type="ARBA" id="ARBA00029736"/>
    </source>
</evidence>
<dbReference type="HAMAP" id="MF_00605">
    <property type="entry name" value="TrmD"/>
    <property type="match status" value="1"/>
</dbReference>
<dbReference type="InterPro" id="IPR029026">
    <property type="entry name" value="tRNA_m1G_MTases_N"/>
</dbReference>
<comment type="similarity">
    <text evidence="3 15 17">Belongs to the RNA methyltransferase TrmD family.</text>
</comment>
<dbReference type="NCBIfam" id="NF000648">
    <property type="entry name" value="PRK00026.1"/>
    <property type="match status" value="1"/>
</dbReference>
<evidence type="ECO:0000256" key="6">
    <source>
        <dbReference type="ARBA" id="ARBA00014679"/>
    </source>
</evidence>
<accession>A0A1M6G5B4</accession>
<evidence type="ECO:0000256" key="9">
    <source>
        <dbReference type="ARBA" id="ARBA00022679"/>
    </source>
</evidence>
<evidence type="ECO:0000256" key="2">
    <source>
        <dbReference type="ARBA" id="ARBA00004496"/>
    </source>
</evidence>
<feature type="domain" description="tRNA methyltransferase TRMD/TRM10-type" evidence="18">
    <location>
        <begin position="1"/>
        <end position="226"/>
    </location>
</feature>
<feature type="binding site" evidence="15 16">
    <location>
        <position position="113"/>
    </location>
    <ligand>
        <name>S-adenosyl-L-methionine</name>
        <dbReference type="ChEBI" id="CHEBI:59789"/>
    </ligand>
</feature>
<dbReference type="GO" id="GO:0052906">
    <property type="term" value="F:tRNA (guanine(37)-N1)-methyltransferase activity"/>
    <property type="evidence" value="ECO:0007669"/>
    <property type="project" value="UniProtKB-UniRule"/>
</dbReference>
<evidence type="ECO:0000256" key="5">
    <source>
        <dbReference type="ARBA" id="ARBA00012807"/>
    </source>
</evidence>
<evidence type="ECO:0000256" key="13">
    <source>
        <dbReference type="ARBA" id="ARBA00033392"/>
    </source>
</evidence>
<gene>
    <name evidence="15" type="primary">trmD</name>
    <name evidence="19" type="ORF">SAMN02745176_02240</name>
</gene>